<dbReference type="EMBL" id="CAKXZT010000126">
    <property type="protein sequence ID" value="CAH2402285.1"/>
    <property type="molecule type" value="Genomic_DNA"/>
</dbReference>
<evidence type="ECO:0000313" key="2">
    <source>
        <dbReference type="EMBL" id="CAH2402285.1"/>
    </source>
</evidence>
<feature type="compositionally biased region" description="Polar residues" evidence="1">
    <location>
        <begin position="51"/>
        <end position="65"/>
    </location>
</feature>
<proteinExistence type="predicted"/>
<name>A0ABM9DZR3_9HYPH</name>
<protein>
    <submittedName>
        <fullName evidence="2">Uncharacterized protein</fullName>
    </submittedName>
</protein>
<feature type="region of interest" description="Disordered" evidence="1">
    <location>
        <begin position="30"/>
        <end position="113"/>
    </location>
</feature>
<comment type="caution">
    <text evidence="2">The sequence shown here is derived from an EMBL/GenBank/DDBJ whole genome shotgun (WGS) entry which is preliminary data.</text>
</comment>
<dbReference type="Proteomes" id="UP001153050">
    <property type="component" value="Unassembled WGS sequence"/>
</dbReference>
<keyword evidence="3" id="KW-1185">Reference proteome</keyword>
<accession>A0ABM9DZR3</accession>
<sequence length="113" mass="12368">MQSGPGHKAWYKSWVAQHRWLIAPVLSRPLVRNGAGNTPRSRGAWQIAPAGSTSPCSTSFGNWGQRTHDRQGRGVARLPTPLQLAPQRGREPEFNQAVRPKTDPAQGSPPLPM</sequence>
<gene>
    <name evidence="2" type="ORF">MES5069_310021</name>
</gene>
<evidence type="ECO:0000256" key="1">
    <source>
        <dbReference type="SAM" id="MobiDB-lite"/>
    </source>
</evidence>
<organism evidence="2 3">
    <name type="scientific">Mesorhizobium escarrei</name>
    <dbReference type="NCBI Taxonomy" id="666018"/>
    <lineage>
        <taxon>Bacteria</taxon>
        <taxon>Pseudomonadati</taxon>
        <taxon>Pseudomonadota</taxon>
        <taxon>Alphaproteobacteria</taxon>
        <taxon>Hyphomicrobiales</taxon>
        <taxon>Phyllobacteriaceae</taxon>
        <taxon>Mesorhizobium</taxon>
    </lineage>
</organism>
<evidence type="ECO:0000313" key="3">
    <source>
        <dbReference type="Proteomes" id="UP001153050"/>
    </source>
</evidence>
<reference evidence="2 3" key="1">
    <citation type="submission" date="2022-03" db="EMBL/GenBank/DDBJ databases">
        <authorList>
            <person name="Brunel B."/>
        </authorList>
    </citation>
    <scope>NUCLEOTIDE SEQUENCE [LARGE SCALE GENOMIC DNA]</scope>
    <source>
        <strain evidence="2">STM5069sample</strain>
    </source>
</reference>